<name>A0ABS6BUE7_9CLOT</name>
<protein>
    <submittedName>
        <fullName evidence="2">PadR family transcriptional regulator</fullName>
    </submittedName>
</protein>
<dbReference type="Proteomes" id="UP000776252">
    <property type="component" value="Unassembled WGS sequence"/>
</dbReference>
<evidence type="ECO:0000259" key="1">
    <source>
        <dbReference type="Pfam" id="PF03551"/>
    </source>
</evidence>
<gene>
    <name evidence="2" type="ORF">KPL37_09440</name>
</gene>
<dbReference type="RefSeq" id="WP_216148519.1">
    <property type="nucleotide sequence ID" value="NZ_JAHLDV010000017.1"/>
</dbReference>
<keyword evidence="3" id="KW-1185">Reference proteome</keyword>
<proteinExistence type="predicted"/>
<sequence>MLTFTYFILLTLVKPMHGYGIMQESEKNSKGEMVIGPASLYTIIKKLQNADLISLVEDDEERRKTYTLTLKGKEMLKKDINRRISMVRHGEKALKYLKGDDINGKEE</sequence>
<reference evidence="2 3" key="1">
    <citation type="submission" date="2021-06" db="EMBL/GenBank/DDBJ databases">
        <title>Clostridia strains as spoilage organisms.</title>
        <authorList>
            <person name="Wambui J."/>
            <person name="Stephan R."/>
            <person name="Stevens M.J.A."/>
        </authorList>
    </citation>
    <scope>NUCLEOTIDE SEQUENCE [LARGE SCALE GENOMIC DNA]</scope>
    <source>
        <strain evidence="2 3">DSM 14204</strain>
    </source>
</reference>
<dbReference type="EMBL" id="JAHLDV010000017">
    <property type="protein sequence ID" value="MBU3159974.1"/>
    <property type="molecule type" value="Genomic_DNA"/>
</dbReference>
<dbReference type="PANTHER" id="PTHR33169">
    <property type="entry name" value="PADR-FAMILY TRANSCRIPTIONAL REGULATOR"/>
    <property type="match status" value="1"/>
</dbReference>
<dbReference type="InterPro" id="IPR005149">
    <property type="entry name" value="Tscrpt_reg_PadR_N"/>
</dbReference>
<evidence type="ECO:0000313" key="3">
    <source>
        <dbReference type="Proteomes" id="UP000776252"/>
    </source>
</evidence>
<evidence type="ECO:0000313" key="2">
    <source>
        <dbReference type="EMBL" id="MBU3159974.1"/>
    </source>
</evidence>
<dbReference type="InterPro" id="IPR052509">
    <property type="entry name" value="Metal_resp_DNA-bind_regulator"/>
</dbReference>
<accession>A0ABS6BUE7</accession>
<dbReference type="Pfam" id="PF03551">
    <property type="entry name" value="PadR"/>
    <property type="match status" value="1"/>
</dbReference>
<organism evidence="2 3">
    <name type="scientific">Clostridium frigoris</name>
    <dbReference type="NCBI Taxonomy" id="205327"/>
    <lineage>
        <taxon>Bacteria</taxon>
        <taxon>Bacillati</taxon>
        <taxon>Bacillota</taxon>
        <taxon>Clostridia</taxon>
        <taxon>Eubacteriales</taxon>
        <taxon>Clostridiaceae</taxon>
        <taxon>Clostridium</taxon>
    </lineage>
</organism>
<comment type="caution">
    <text evidence="2">The sequence shown here is derived from an EMBL/GenBank/DDBJ whole genome shotgun (WGS) entry which is preliminary data.</text>
</comment>
<feature type="domain" description="Transcription regulator PadR N-terminal" evidence="1">
    <location>
        <begin position="14"/>
        <end position="77"/>
    </location>
</feature>
<dbReference type="PANTHER" id="PTHR33169:SF13">
    <property type="entry name" value="PADR-FAMILY TRANSCRIPTIONAL REGULATOR"/>
    <property type="match status" value="1"/>
</dbReference>